<protein>
    <recommendedName>
        <fullName evidence="1">D-inositol 3-phosphate glycosyltransferase</fullName>
    </recommendedName>
</protein>
<evidence type="ECO:0000313" key="6">
    <source>
        <dbReference type="EMBL" id="GGB47232.1"/>
    </source>
</evidence>
<dbReference type="Pfam" id="PF13439">
    <property type="entry name" value="Glyco_transf_4"/>
    <property type="match status" value="1"/>
</dbReference>
<gene>
    <name evidence="6" type="ORF">GCM10011492_42990</name>
</gene>
<evidence type="ECO:0000256" key="3">
    <source>
        <dbReference type="ARBA" id="ARBA00022679"/>
    </source>
</evidence>
<dbReference type="InterPro" id="IPR050194">
    <property type="entry name" value="Glycosyltransferase_grp1"/>
</dbReference>
<sequence length="362" mass="38755">MKVALLSDCYPPRLGGIEVQVHGLARALVRGGHAVEVFTITPGQVPDDGFPVHRLGLHHELPGGLLVNPRARAALRKTLQHSDFDVVHAHLGVVSPFAMDGVVVALGAGLPVAATWHSVTGRSEPIVRALGYTGRWARQGVALSAVSRVAATPLERVAGAEVSIVPNGIDNSFWCAGDERALRGNGTHVVSAMRLAARKRPQQLVDMVQRARAMAGQDIRLTIAGDGPLHRRLDTRRPPWCQLPGRLSPTALRDLYRSADVYAAPAVLEAFGIAAAEARSCGLPVVTRAESAVADLVEHERTGLVVADDREFASALARMASDPALRERLSSYGRSVAPAFGWDDVLATVIGEYDRARRSARH</sequence>
<dbReference type="GO" id="GO:1901137">
    <property type="term" value="P:carbohydrate derivative biosynthetic process"/>
    <property type="evidence" value="ECO:0007669"/>
    <property type="project" value="UniProtKB-ARBA"/>
</dbReference>
<dbReference type="CDD" id="cd03801">
    <property type="entry name" value="GT4_PimA-like"/>
    <property type="match status" value="1"/>
</dbReference>
<dbReference type="AlphaFoldDB" id="A0A916X1J6"/>
<accession>A0A916X1J6</accession>
<keyword evidence="2" id="KW-0328">Glycosyltransferase</keyword>
<dbReference type="InterPro" id="IPR001296">
    <property type="entry name" value="Glyco_trans_1"/>
</dbReference>
<reference evidence="6" key="2">
    <citation type="submission" date="2020-09" db="EMBL/GenBank/DDBJ databases">
        <authorList>
            <person name="Sun Q."/>
            <person name="Zhou Y."/>
        </authorList>
    </citation>
    <scope>NUCLEOTIDE SEQUENCE</scope>
    <source>
        <strain evidence="6">CGMCC 1.15085</strain>
    </source>
</reference>
<keyword evidence="3 6" id="KW-0808">Transferase</keyword>
<evidence type="ECO:0000313" key="7">
    <source>
        <dbReference type="Proteomes" id="UP000636793"/>
    </source>
</evidence>
<dbReference type="SUPFAM" id="SSF53756">
    <property type="entry name" value="UDP-Glycosyltransferase/glycogen phosphorylase"/>
    <property type="match status" value="1"/>
</dbReference>
<evidence type="ECO:0000256" key="1">
    <source>
        <dbReference type="ARBA" id="ARBA00021292"/>
    </source>
</evidence>
<dbReference type="Proteomes" id="UP000636793">
    <property type="component" value="Unassembled WGS sequence"/>
</dbReference>
<dbReference type="GO" id="GO:0016757">
    <property type="term" value="F:glycosyltransferase activity"/>
    <property type="evidence" value="ECO:0007669"/>
    <property type="project" value="UniProtKB-KW"/>
</dbReference>
<comment type="caution">
    <text evidence="6">The sequence shown here is derived from an EMBL/GenBank/DDBJ whole genome shotgun (WGS) entry which is preliminary data.</text>
</comment>
<feature type="domain" description="Glycosyl transferase family 1" evidence="4">
    <location>
        <begin position="185"/>
        <end position="335"/>
    </location>
</feature>
<proteinExistence type="predicted"/>
<evidence type="ECO:0000259" key="5">
    <source>
        <dbReference type="Pfam" id="PF13439"/>
    </source>
</evidence>
<evidence type="ECO:0000259" key="4">
    <source>
        <dbReference type="Pfam" id="PF00534"/>
    </source>
</evidence>
<dbReference type="Pfam" id="PF00534">
    <property type="entry name" value="Glycos_transf_1"/>
    <property type="match status" value="1"/>
</dbReference>
<organism evidence="6 7">
    <name type="scientific">Flexivirga endophytica</name>
    <dbReference type="NCBI Taxonomy" id="1849103"/>
    <lineage>
        <taxon>Bacteria</taxon>
        <taxon>Bacillati</taxon>
        <taxon>Actinomycetota</taxon>
        <taxon>Actinomycetes</taxon>
        <taxon>Micrococcales</taxon>
        <taxon>Dermacoccaceae</taxon>
        <taxon>Flexivirga</taxon>
    </lineage>
</organism>
<dbReference type="EMBL" id="BMHI01000008">
    <property type="protein sequence ID" value="GGB47232.1"/>
    <property type="molecule type" value="Genomic_DNA"/>
</dbReference>
<dbReference type="Gene3D" id="3.40.50.2000">
    <property type="entry name" value="Glycogen Phosphorylase B"/>
    <property type="match status" value="2"/>
</dbReference>
<dbReference type="PANTHER" id="PTHR45947">
    <property type="entry name" value="SULFOQUINOVOSYL TRANSFERASE SQD2"/>
    <property type="match status" value="1"/>
</dbReference>
<feature type="domain" description="Glycosyltransferase subfamily 4-like N-terminal" evidence="5">
    <location>
        <begin position="15"/>
        <end position="171"/>
    </location>
</feature>
<name>A0A916X1J6_9MICO</name>
<dbReference type="InterPro" id="IPR028098">
    <property type="entry name" value="Glyco_trans_4-like_N"/>
</dbReference>
<reference evidence="6" key="1">
    <citation type="journal article" date="2014" name="Int. J. Syst. Evol. Microbiol.">
        <title>Complete genome sequence of Corynebacterium casei LMG S-19264T (=DSM 44701T), isolated from a smear-ripened cheese.</title>
        <authorList>
            <consortium name="US DOE Joint Genome Institute (JGI-PGF)"/>
            <person name="Walter F."/>
            <person name="Albersmeier A."/>
            <person name="Kalinowski J."/>
            <person name="Ruckert C."/>
        </authorList>
    </citation>
    <scope>NUCLEOTIDE SEQUENCE</scope>
    <source>
        <strain evidence="6">CGMCC 1.15085</strain>
    </source>
</reference>
<evidence type="ECO:0000256" key="2">
    <source>
        <dbReference type="ARBA" id="ARBA00022676"/>
    </source>
</evidence>
<keyword evidence="7" id="KW-1185">Reference proteome</keyword>
<dbReference type="PANTHER" id="PTHR45947:SF3">
    <property type="entry name" value="SULFOQUINOVOSYL TRANSFERASE SQD2"/>
    <property type="match status" value="1"/>
</dbReference>